<gene>
    <name evidence="1" type="ORF">LCGC14_0395520</name>
</gene>
<sequence length="81" mass="9155">MNRRVFLSLLPAIPAGVKAVAAGAVTPPMVIRILPHPIFSYDTWAVNDILLQAHISSVRRKIERIRMILKIEDLSSPKWRV</sequence>
<comment type="caution">
    <text evidence="1">The sequence shown here is derived from an EMBL/GenBank/DDBJ whole genome shotgun (WGS) entry which is preliminary data.</text>
</comment>
<reference evidence="1" key="1">
    <citation type="journal article" date="2015" name="Nature">
        <title>Complex archaea that bridge the gap between prokaryotes and eukaryotes.</title>
        <authorList>
            <person name="Spang A."/>
            <person name="Saw J.H."/>
            <person name="Jorgensen S.L."/>
            <person name="Zaremba-Niedzwiedzka K."/>
            <person name="Martijn J."/>
            <person name="Lind A.E."/>
            <person name="van Eijk R."/>
            <person name="Schleper C."/>
            <person name="Guy L."/>
            <person name="Ettema T.J."/>
        </authorList>
    </citation>
    <scope>NUCLEOTIDE SEQUENCE</scope>
</reference>
<accession>A0A0F9VKE9</accession>
<dbReference type="EMBL" id="LAZR01000334">
    <property type="protein sequence ID" value="KKN73986.1"/>
    <property type="molecule type" value="Genomic_DNA"/>
</dbReference>
<evidence type="ECO:0000313" key="1">
    <source>
        <dbReference type="EMBL" id="KKN73986.1"/>
    </source>
</evidence>
<organism evidence="1">
    <name type="scientific">marine sediment metagenome</name>
    <dbReference type="NCBI Taxonomy" id="412755"/>
    <lineage>
        <taxon>unclassified sequences</taxon>
        <taxon>metagenomes</taxon>
        <taxon>ecological metagenomes</taxon>
    </lineage>
</organism>
<protein>
    <submittedName>
        <fullName evidence="1">Uncharacterized protein</fullName>
    </submittedName>
</protein>
<proteinExistence type="predicted"/>
<name>A0A0F9VKE9_9ZZZZ</name>
<dbReference type="AlphaFoldDB" id="A0A0F9VKE9"/>